<evidence type="ECO:0000259" key="3">
    <source>
        <dbReference type="PROSITE" id="PS50015"/>
    </source>
</evidence>
<name>A0A830HGZ6_9CHLO</name>
<evidence type="ECO:0000313" key="6">
    <source>
        <dbReference type="Proteomes" id="UP000660262"/>
    </source>
</evidence>
<evidence type="ECO:0000259" key="4">
    <source>
        <dbReference type="PROSITE" id="PS50059"/>
    </source>
</evidence>
<dbReference type="Pfam" id="PF00254">
    <property type="entry name" value="FKBP_C"/>
    <property type="match status" value="1"/>
</dbReference>
<comment type="catalytic activity">
    <reaction evidence="2">
        <text>[protein]-peptidylproline (omega=180) = [protein]-peptidylproline (omega=0)</text>
        <dbReference type="Rhea" id="RHEA:16237"/>
        <dbReference type="Rhea" id="RHEA-COMP:10747"/>
        <dbReference type="Rhea" id="RHEA-COMP:10748"/>
        <dbReference type="ChEBI" id="CHEBI:83833"/>
        <dbReference type="ChEBI" id="CHEBI:83834"/>
        <dbReference type="EC" id="5.2.1.8"/>
    </reaction>
</comment>
<comment type="caution">
    <text evidence="5">The sequence shown here is derived from an EMBL/GenBank/DDBJ whole genome shotgun (WGS) entry which is preliminary data.</text>
</comment>
<organism evidence="5 6">
    <name type="scientific">Pycnococcus provasolii</name>
    <dbReference type="NCBI Taxonomy" id="41880"/>
    <lineage>
        <taxon>Eukaryota</taxon>
        <taxon>Viridiplantae</taxon>
        <taxon>Chlorophyta</taxon>
        <taxon>Pseudoscourfieldiophyceae</taxon>
        <taxon>Pseudoscourfieldiales</taxon>
        <taxon>Pycnococcaceae</taxon>
        <taxon>Pycnococcus</taxon>
    </lineage>
</organism>
<evidence type="ECO:0000256" key="2">
    <source>
        <dbReference type="PROSITE-ProRule" id="PRU00277"/>
    </source>
</evidence>
<keyword evidence="2" id="KW-0413">Isomerase</keyword>
<dbReference type="SUPFAM" id="SSF54534">
    <property type="entry name" value="FKBP-like"/>
    <property type="match status" value="1"/>
</dbReference>
<dbReference type="InterPro" id="IPR001179">
    <property type="entry name" value="PPIase_FKBP_dom"/>
</dbReference>
<dbReference type="EC" id="5.2.1.8" evidence="2"/>
<gene>
    <name evidence="5" type="ORF">PPROV_000535100</name>
</gene>
<dbReference type="InterPro" id="IPR046357">
    <property type="entry name" value="PPIase_dom_sf"/>
</dbReference>
<evidence type="ECO:0000256" key="1">
    <source>
        <dbReference type="ARBA" id="ARBA00023157"/>
    </source>
</evidence>
<dbReference type="Gene3D" id="3.10.50.40">
    <property type="match status" value="1"/>
</dbReference>
<dbReference type="PROSITE" id="PS50059">
    <property type="entry name" value="FKBP_PPIASE"/>
    <property type="match status" value="1"/>
</dbReference>
<dbReference type="PROSITE" id="PS50015">
    <property type="entry name" value="SAP_B"/>
    <property type="match status" value="1"/>
</dbReference>
<evidence type="ECO:0000313" key="5">
    <source>
        <dbReference type="EMBL" id="GHP06606.1"/>
    </source>
</evidence>
<proteinExistence type="predicted"/>
<accession>A0A830HGZ6</accession>
<dbReference type="EMBL" id="BNJQ01000013">
    <property type="protein sequence ID" value="GHP06606.1"/>
    <property type="molecule type" value="Genomic_DNA"/>
</dbReference>
<sequence length="455" mass="49801">MKVTTIDDVAIGSSSDETHADDLSRVLHCLHQAGLKLIWTITPISSNDGALAALALAKARGDGLRLVVSAKPKPKTKTKLTQAQVKNKLVRTTLANGDCTLGKAFKGDKVALHYRAFRDNDDGDDDASAANEPFDETYKVGRPAGMTIGAPNTPGLLASDGFQRGVTGMCLGERRRIRIPPKLSSNGEQTTFEVEMVAINGAHVTAASLESDLSPLLYCNSCHTIVELFYAKWLETITDQEKKRNVESNQGGRGSPAVTYNDDVENMLQTFCDSDAITRAGWGEHLRPSCTKLMLGHKREFVAKYMSVEARPQIVPKIKNEVCGEKMVQACESGRTIDETGVPKNECQQCRLVVGDVVYELQQRERLEHAGDARRRKLAKEVVESICTKLDFRHFKAYRLQEFCTDFIDDHGTALIDEGVRMLATGDAYDASAAQRMSSDLCGARAAGVCAKDEL</sequence>
<keyword evidence="6" id="KW-1185">Reference proteome</keyword>
<protein>
    <recommendedName>
        <fullName evidence="2">peptidylprolyl isomerase</fullName>
        <ecNumber evidence="2">5.2.1.8</ecNumber>
    </recommendedName>
</protein>
<reference evidence="5" key="1">
    <citation type="submission" date="2020-10" db="EMBL/GenBank/DDBJ databases">
        <title>Unveiling of a novel bifunctional photoreceptor, Dualchrome1, isolated from a cosmopolitan green alga.</title>
        <authorList>
            <person name="Suzuki S."/>
            <person name="Kawachi M."/>
        </authorList>
    </citation>
    <scope>NUCLEOTIDE SEQUENCE</scope>
    <source>
        <strain evidence="5">NIES 2893</strain>
    </source>
</reference>
<keyword evidence="1" id="KW-1015">Disulfide bond</keyword>
<dbReference type="InterPro" id="IPR008139">
    <property type="entry name" value="SaposinB_dom"/>
</dbReference>
<feature type="domain" description="Saposin B-type" evidence="3">
    <location>
        <begin position="343"/>
        <end position="454"/>
    </location>
</feature>
<dbReference type="OrthoDB" id="1902587at2759"/>
<feature type="domain" description="PPIase FKBP-type" evidence="4">
    <location>
        <begin position="107"/>
        <end position="184"/>
    </location>
</feature>
<dbReference type="AlphaFoldDB" id="A0A830HGZ6"/>
<dbReference type="Proteomes" id="UP000660262">
    <property type="component" value="Unassembled WGS sequence"/>
</dbReference>
<keyword evidence="2" id="KW-0697">Rotamase</keyword>
<dbReference type="GO" id="GO:0003755">
    <property type="term" value="F:peptidyl-prolyl cis-trans isomerase activity"/>
    <property type="evidence" value="ECO:0007669"/>
    <property type="project" value="UniProtKB-KW"/>
</dbReference>